<comment type="caution">
    <text evidence="4">The sequence shown here is derived from an EMBL/GenBank/DDBJ whole genome shotgun (WGS) entry which is preliminary data.</text>
</comment>
<evidence type="ECO:0000259" key="3">
    <source>
        <dbReference type="Pfam" id="PF10531"/>
    </source>
</evidence>
<dbReference type="InterPro" id="IPR003715">
    <property type="entry name" value="Poly_export_N"/>
</dbReference>
<reference evidence="4" key="1">
    <citation type="submission" date="2019-11" db="EMBL/GenBank/DDBJ databases">
        <title>Genomic insights into an expanded diversity of filamentous marine cyanobacteria reveals the extraordinary biosynthetic potential of Moorea and Okeania.</title>
        <authorList>
            <person name="Ferreira Leao T."/>
            <person name="Wang M."/>
            <person name="Moss N."/>
            <person name="Da Silva R."/>
            <person name="Sanders J."/>
            <person name="Nurk S."/>
            <person name="Gurevich A."/>
            <person name="Humphrey G."/>
            <person name="Reher R."/>
            <person name="Zhu Q."/>
            <person name="Belda-Ferre P."/>
            <person name="Glukhov E."/>
            <person name="Rex R."/>
            <person name="Dorrestein P.C."/>
            <person name="Knight R."/>
            <person name="Pevzner P."/>
            <person name="Gerwick W.H."/>
            <person name="Gerwick L."/>
        </authorList>
    </citation>
    <scope>NUCLEOTIDE SEQUENCE</scope>
    <source>
        <strain evidence="4">SIO1C4</strain>
    </source>
</reference>
<gene>
    <name evidence="4" type="ORF">F6J89_14250</name>
</gene>
<dbReference type="PANTHER" id="PTHR33619:SF3">
    <property type="entry name" value="POLYSACCHARIDE EXPORT PROTEIN GFCE-RELATED"/>
    <property type="match status" value="1"/>
</dbReference>
<evidence type="ECO:0000256" key="1">
    <source>
        <dbReference type="ARBA" id="ARBA00022729"/>
    </source>
</evidence>
<evidence type="ECO:0000259" key="2">
    <source>
        <dbReference type="Pfam" id="PF02563"/>
    </source>
</evidence>
<dbReference type="PANTHER" id="PTHR33619">
    <property type="entry name" value="POLYSACCHARIDE EXPORT PROTEIN GFCE-RELATED"/>
    <property type="match status" value="1"/>
</dbReference>
<sequence>MNPTPKPHKLPLFQGNRLITLSSTAVSKTAFTLVGAMLLWSAEAGVIADVGQSQSLPELTGEQSEQVESNGAPEDQVPVIIPAEILEFNVPDPNAPPPPLGYQDLFLQNNQPTAQFNRYRLGSGDTLQIQVERFPDLSFAYTIDIQGNIVVPLLGQIRVGGKTVEEVQETIRAGLDRFVVDPKVSVVVSGFRPAEVTITGEVQRPGFYTLQPGSTINEALLAAGGTTNDADLRKVVVRRRALFDDSILEQQLDLFTPLQNATDQPNLILQDGDALIVLQLESQDVTDYDRTLASRSSFAQAQINVRVLNYPGERIGNVTLPNGSNFVDAFTAIAPNLDDANVRKIALIRFDPERGKAVTQILDGKKALLGDISQNVPLQNDDVIVVGRNLVAKITNLVDRITRPFTDVLNFQRFFEDAADQLGGGD</sequence>
<dbReference type="Pfam" id="PF10531">
    <property type="entry name" value="SLBB"/>
    <property type="match status" value="1"/>
</dbReference>
<name>A0A6B3NAS1_9CYAN</name>
<protein>
    <submittedName>
        <fullName evidence="4">Polysaccharide export protein</fullName>
    </submittedName>
</protein>
<dbReference type="AlphaFoldDB" id="A0A6B3NAS1"/>
<dbReference type="Pfam" id="PF02563">
    <property type="entry name" value="Poly_export"/>
    <property type="match status" value="1"/>
</dbReference>
<feature type="domain" description="Soluble ligand binding" evidence="3">
    <location>
        <begin position="196"/>
        <end position="240"/>
    </location>
</feature>
<proteinExistence type="predicted"/>
<dbReference type="InterPro" id="IPR049712">
    <property type="entry name" value="Poly_export"/>
</dbReference>
<dbReference type="GO" id="GO:0015159">
    <property type="term" value="F:polysaccharide transmembrane transporter activity"/>
    <property type="evidence" value="ECO:0007669"/>
    <property type="project" value="InterPro"/>
</dbReference>
<accession>A0A6B3NAS1</accession>
<organism evidence="4">
    <name type="scientific">Symploca sp. SIO1C4</name>
    <dbReference type="NCBI Taxonomy" id="2607765"/>
    <lineage>
        <taxon>Bacteria</taxon>
        <taxon>Bacillati</taxon>
        <taxon>Cyanobacteriota</taxon>
        <taxon>Cyanophyceae</taxon>
        <taxon>Coleofasciculales</taxon>
        <taxon>Coleofasciculaceae</taxon>
        <taxon>Symploca</taxon>
    </lineage>
</organism>
<keyword evidence="1" id="KW-0732">Signal</keyword>
<dbReference type="EMBL" id="JAAHFQ010000257">
    <property type="protein sequence ID" value="NER28757.1"/>
    <property type="molecule type" value="Genomic_DNA"/>
</dbReference>
<evidence type="ECO:0000313" key="4">
    <source>
        <dbReference type="EMBL" id="NER28757.1"/>
    </source>
</evidence>
<dbReference type="Gene3D" id="3.10.560.10">
    <property type="entry name" value="Outer membrane lipoprotein wza domain like"/>
    <property type="match status" value="1"/>
</dbReference>
<dbReference type="Gene3D" id="3.30.1950.10">
    <property type="entry name" value="wza like domain"/>
    <property type="match status" value="1"/>
</dbReference>
<feature type="domain" description="Polysaccharide export protein N-terminal" evidence="2">
    <location>
        <begin position="117"/>
        <end position="188"/>
    </location>
</feature>
<dbReference type="InterPro" id="IPR019554">
    <property type="entry name" value="Soluble_ligand-bd"/>
</dbReference>